<gene>
    <name evidence="2" type="ORF">GF068_27900</name>
</gene>
<proteinExistence type="predicted"/>
<reference evidence="2 3" key="1">
    <citation type="submission" date="2019-10" db="EMBL/GenBank/DDBJ databases">
        <title>A soil myxobacterium in the family Polyangiaceae.</title>
        <authorList>
            <person name="Li Y."/>
            <person name="Wang J."/>
        </authorList>
    </citation>
    <scope>NUCLEOTIDE SEQUENCE [LARGE SCALE GENOMIC DNA]</scope>
    <source>
        <strain evidence="2 3">DSM 14734</strain>
    </source>
</reference>
<name>A0A6N7Q4C6_9BACT</name>
<evidence type="ECO:0008006" key="4">
    <source>
        <dbReference type="Google" id="ProtNLM"/>
    </source>
</evidence>
<comment type="caution">
    <text evidence="2">The sequence shown here is derived from an EMBL/GenBank/DDBJ whole genome shotgun (WGS) entry which is preliminary data.</text>
</comment>
<accession>A0A6N7Q4C6</accession>
<feature type="compositionally biased region" description="Basic and acidic residues" evidence="1">
    <location>
        <begin position="271"/>
        <end position="288"/>
    </location>
</feature>
<feature type="region of interest" description="Disordered" evidence="1">
    <location>
        <begin position="271"/>
        <end position="292"/>
    </location>
</feature>
<dbReference type="Proteomes" id="UP000440224">
    <property type="component" value="Unassembled WGS sequence"/>
</dbReference>
<feature type="region of interest" description="Disordered" evidence="1">
    <location>
        <begin position="399"/>
        <end position="423"/>
    </location>
</feature>
<feature type="compositionally biased region" description="Low complexity" evidence="1">
    <location>
        <begin position="405"/>
        <end position="417"/>
    </location>
</feature>
<organism evidence="2 3">
    <name type="scientific">Polyangium spumosum</name>
    <dbReference type="NCBI Taxonomy" id="889282"/>
    <lineage>
        <taxon>Bacteria</taxon>
        <taxon>Pseudomonadati</taxon>
        <taxon>Myxococcota</taxon>
        <taxon>Polyangia</taxon>
        <taxon>Polyangiales</taxon>
        <taxon>Polyangiaceae</taxon>
        <taxon>Polyangium</taxon>
    </lineage>
</organism>
<protein>
    <recommendedName>
        <fullName evidence="4">ParB/Sulfiredoxin domain-containing protein</fullName>
    </recommendedName>
</protein>
<feature type="region of interest" description="Disordered" evidence="1">
    <location>
        <begin position="32"/>
        <end position="52"/>
    </location>
</feature>
<feature type="compositionally biased region" description="Polar residues" evidence="1">
    <location>
        <begin position="536"/>
        <end position="548"/>
    </location>
</feature>
<keyword evidence="3" id="KW-1185">Reference proteome</keyword>
<evidence type="ECO:0000313" key="3">
    <source>
        <dbReference type="Proteomes" id="UP000440224"/>
    </source>
</evidence>
<dbReference type="AlphaFoldDB" id="A0A6N7Q4C6"/>
<dbReference type="EMBL" id="WJIE01000008">
    <property type="protein sequence ID" value="MRG95711.1"/>
    <property type="molecule type" value="Genomic_DNA"/>
</dbReference>
<evidence type="ECO:0000256" key="1">
    <source>
        <dbReference type="SAM" id="MobiDB-lite"/>
    </source>
</evidence>
<feature type="region of interest" description="Disordered" evidence="1">
    <location>
        <begin position="536"/>
        <end position="595"/>
    </location>
</feature>
<dbReference type="RefSeq" id="WP_170319720.1">
    <property type="nucleotide sequence ID" value="NZ_WJIE01000008.1"/>
</dbReference>
<evidence type="ECO:0000313" key="2">
    <source>
        <dbReference type="EMBL" id="MRG95711.1"/>
    </source>
</evidence>
<sequence>MWQAGRPRASRVSPGVDRRHGTVLEQVWNRSGTGTKGRSLMKAERKQGTRRGESVIRSERDALIIDEELQALIPRLSAEELAQLEQNLLAEGCREKLIAWDDGRQKRLLDGHNRLVICKRHGLAYEVECISLPDREAAIQWMLKHQLGRRNLTREAMSYLRGRMYLCAKRQGARTDLTSGQSVQRSTTAELIAAQHKVDEKTIRRDARFAEELDEFAEVCGAQIKNEVLAREARITRKDVPRLIALEKASREQVVAGVRGGAKASVLLREIERSGGEETQRERRKSEDAAGSMSAALEHLEKAVGILRGLEAASGSEEILKRIDTEVQVLSKEIERHRVALQRPETLRVDVFAAVQVVFELESEGILKPPLMTGADALLADPADRHALRRQLAEVKRMSARRTGRASSGSSLGRSASPANDVVTTSGGRLLSWKTFNTIRWYLARQQPTMERIYNACGETRVESPADARICEKIDRFLESVGPQIIDDSFSYTDYLEAHCADRQAYQDALRVMGQEILAYVRALNRSPAQSLQGLQNYSARSQPTQVRTGAASGAGRKRAVAPPAVSRNGAGGAPSGSVLNGPAASDRPRTPPIESINVRDEVCVLLAEYLHGTLPSPAHVMAAIQTKNWPPETIQAAQEQARQVLPPG</sequence>
<feature type="compositionally biased region" description="Basic and acidic residues" evidence="1">
    <location>
        <begin position="41"/>
        <end position="52"/>
    </location>
</feature>